<dbReference type="EC" id="1.1.3.37" evidence="2"/>
<dbReference type="Pfam" id="PF04030">
    <property type="entry name" value="ALO"/>
    <property type="match status" value="1"/>
</dbReference>
<dbReference type="InterPro" id="IPR036318">
    <property type="entry name" value="FAD-bd_PCMH-like_sf"/>
</dbReference>
<dbReference type="GO" id="GO:0016020">
    <property type="term" value="C:membrane"/>
    <property type="evidence" value="ECO:0007669"/>
    <property type="project" value="InterPro"/>
</dbReference>
<accession>A0AAD5XVX9</accession>
<comment type="pathway">
    <text evidence="1">Cofactor biosynthesis; D-erythroascorbate biosynthesis; dehydro-D-arabinono-1,4-lactone from D-arabinose: step 2/2.</text>
</comment>
<evidence type="ECO:0000259" key="5">
    <source>
        <dbReference type="PROSITE" id="PS51387"/>
    </source>
</evidence>
<dbReference type="InterPro" id="IPR006094">
    <property type="entry name" value="Oxid_FAD_bind_N"/>
</dbReference>
<dbReference type="InterPro" id="IPR016169">
    <property type="entry name" value="FAD-bd_PCMH_sub2"/>
</dbReference>
<dbReference type="InterPro" id="IPR016166">
    <property type="entry name" value="FAD-bd_PCMH"/>
</dbReference>
<dbReference type="EMBL" id="JADGJW010001442">
    <property type="protein sequence ID" value="KAJ3203358.1"/>
    <property type="molecule type" value="Genomic_DNA"/>
</dbReference>
<dbReference type="Gene3D" id="3.30.43.10">
    <property type="entry name" value="Uridine Diphospho-n-acetylenolpyruvylglucosamine Reductase, domain 2"/>
    <property type="match status" value="1"/>
</dbReference>
<gene>
    <name evidence="6" type="ORF">HK099_001540</name>
</gene>
<dbReference type="PROSITE" id="PS51387">
    <property type="entry name" value="FAD_PCMH"/>
    <property type="match status" value="1"/>
</dbReference>
<dbReference type="PIRSF" id="PIRSF000136">
    <property type="entry name" value="LGO_GLO"/>
    <property type="match status" value="1"/>
</dbReference>
<dbReference type="GO" id="GO:0003885">
    <property type="term" value="F:D-arabinono-1,4-lactone oxidase activity"/>
    <property type="evidence" value="ECO:0007669"/>
    <property type="project" value="UniProtKB-EC"/>
</dbReference>
<dbReference type="AlphaFoldDB" id="A0AAD5XVX9"/>
<dbReference type="Proteomes" id="UP001211065">
    <property type="component" value="Unassembled WGS sequence"/>
</dbReference>
<dbReference type="InterPro" id="IPR007173">
    <property type="entry name" value="ALO_C"/>
</dbReference>
<sequence>MSTNFLNNPVYNWSKTKILSNYNQLHFPNSISELRSLVLNHKKVRCIGSKLTYNNLTKVSNENDSILIDIKNFVGLIHLDKKKNTAKFWAGTTIKEISETLEKNSKYFSSSTGVIGDQTFAGALGTGIHGQGLHVVPFVDTLKEAEIMLASGAIIKVDSKKKNFLDALKTHLGVFGIILTITIEISDLKIMTCKKKTISLDKFEETFIKIQRSEKYCKGWWFPDFDLVHIWEADVANEHELELYEKNGRNLVNVHQNLDNELSKSIDLLEKRMKTDTNDDSTAGKQFQTISRFRNVVNVTGTMHQVYMKGIPVPQINCEIAIPIKNFELSLKVLKKWKNETKFKLHYPFIFRCTAASEALLSPHRGEEICWIGFLVYLDSEGNAAKGSFEMMREIQQVLLPLGGMPHNGKYFDMDLYNLEKFYPKLKDFLFLQKMLDPEQKFQNEYTKKFFAAYCHNKTTCNKVIEIKNNNLLESRL</sequence>
<comment type="caution">
    <text evidence="6">The sequence shown here is derived from an EMBL/GenBank/DDBJ whole genome shotgun (WGS) entry which is preliminary data.</text>
</comment>
<dbReference type="PANTHER" id="PTHR43762">
    <property type="entry name" value="L-GULONOLACTONE OXIDASE"/>
    <property type="match status" value="1"/>
</dbReference>
<evidence type="ECO:0000256" key="4">
    <source>
        <dbReference type="ARBA" id="ARBA00033418"/>
    </source>
</evidence>
<organism evidence="6 7">
    <name type="scientific">Clydaea vesicula</name>
    <dbReference type="NCBI Taxonomy" id="447962"/>
    <lineage>
        <taxon>Eukaryota</taxon>
        <taxon>Fungi</taxon>
        <taxon>Fungi incertae sedis</taxon>
        <taxon>Chytridiomycota</taxon>
        <taxon>Chytridiomycota incertae sedis</taxon>
        <taxon>Chytridiomycetes</taxon>
        <taxon>Lobulomycetales</taxon>
        <taxon>Lobulomycetaceae</taxon>
        <taxon>Clydaea</taxon>
    </lineage>
</organism>
<dbReference type="InterPro" id="IPR016167">
    <property type="entry name" value="FAD-bd_PCMH_sub1"/>
</dbReference>
<keyword evidence="3" id="KW-0560">Oxidoreductase</keyword>
<evidence type="ECO:0000256" key="3">
    <source>
        <dbReference type="ARBA" id="ARBA00023002"/>
    </source>
</evidence>
<name>A0AAD5XVX9_9FUNG</name>
<dbReference type="PANTHER" id="PTHR43762:SF1">
    <property type="entry name" value="D-ARABINONO-1,4-LACTONE OXIDASE"/>
    <property type="match status" value="1"/>
</dbReference>
<keyword evidence="7" id="KW-1185">Reference proteome</keyword>
<protein>
    <recommendedName>
        <fullName evidence="2">D-arabinono-1,4-lactone oxidase</fullName>
        <ecNumber evidence="2">1.1.3.37</ecNumber>
    </recommendedName>
    <alternativeName>
        <fullName evidence="4">L-galactono-gamma-lactone oxidase</fullName>
    </alternativeName>
</protein>
<dbReference type="SUPFAM" id="SSF56176">
    <property type="entry name" value="FAD-binding/transporter-associated domain-like"/>
    <property type="match status" value="1"/>
</dbReference>
<dbReference type="Gene3D" id="3.30.465.10">
    <property type="match status" value="1"/>
</dbReference>
<dbReference type="InterPro" id="IPR016171">
    <property type="entry name" value="Vanillyl_alc_oxidase_C-sub2"/>
</dbReference>
<reference evidence="6" key="1">
    <citation type="submission" date="2020-05" db="EMBL/GenBank/DDBJ databases">
        <title>Phylogenomic resolution of chytrid fungi.</title>
        <authorList>
            <person name="Stajich J.E."/>
            <person name="Amses K."/>
            <person name="Simmons R."/>
            <person name="Seto K."/>
            <person name="Myers J."/>
            <person name="Bonds A."/>
            <person name="Quandt C.A."/>
            <person name="Barry K."/>
            <person name="Liu P."/>
            <person name="Grigoriev I."/>
            <person name="Longcore J.E."/>
            <person name="James T.Y."/>
        </authorList>
    </citation>
    <scope>NUCLEOTIDE SEQUENCE</scope>
    <source>
        <strain evidence="6">JEL0476</strain>
    </source>
</reference>
<evidence type="ECO:0000256" key="2">
    <source>
        <dbReference type="ARBA" id="ARBA00013136"/>
    </source>
</evidence>
<dbReference type="InterPro" id="IPR010031">
    <property type="entry name" value="FAD_lactone_oxidase-like"/>
</dbReference>
<evidence type="ECO:0000313" key="7">
    <source>
        <dbReference type="Proteomes" id="UP001211065"/>
    </source>
</evidence>
<proteinExistence type="predicted"/>
<evidence type="ECO:0000313" key="6">
    <source>
        <dbReference type="EMBL" id="KAJ3203358.1"/>
    </source>
</evidence>
<dbReference type="Gene3D" id="1.10.45.10">
    <property type="entry name" value="Vanillyl-alcohol Oxidase, Chain A, domain 4"/>
    <property type="match status" value="1"/>
</dbReference>
<evidence type="ECO:0000256" key="1">
    <source>
        <dbReference type="ARBA" id="ARBA00005083"/>
    </source>
</evidence>
<dbReference type="Gene3D" id="3.30.70.2520">
    <property type="match status" value="1"/>
</dbReference>
<dbReference type="GO" id="GO:0071949">
    <property type="term" value="F:FAD binding"/>
    <property type="evidence" value="ECO:0007669"/>
    <property type="project" value="InterPro"/>
</dbReference>
<dbReference type="Pfam" id="PF01565">
    <property type="entry name" value="FAD_binding_4"/>
    <property type="match status" value="1"/>
</dbReference>
<feature type="domain" description="FAD-binding PCMH-type" evidence="5">
    <location>
        <begin position="18"/>
        <end position="188"/>
    </location>
</feature>